<evidence type="ECO:0000256" key="4">
    <source>
        <dbReference type="ARBA" id="ARBA00022840"/>
    </source>
</evidence>
<proteinExistence type="inferred from homology"/>
<dbReference type="EMBL" id="CP147248">
    <property type="protein sequence ID" value="WYJ84988.1"/>
    <property type="molecule type" value="Genomic_DNA"/>
</dbReference>
<feature type="domain" description="ABC transporter" evidence="5">
    <location>
        <begin position="1"/>
        <end position="218"/>
    </location>
</feature>
<keyword evidence="4 6" id="KW-0067">ATP-binding</keyword>
<dbReference type="InterPro" id="IPR003439">
    <property type="entry name" value="ABC_transporter-like_ATP-bd"/>
</dbReference>
<dbReference type="InterPro" id="IPR050763">
    <property type="entry name" value="ABC_transporter_ATP-binding"/>
</dbReference>
<sequence>MNINEVSKFYKNTNALDNISFDFEKGEIIGLVGRNGAGKSTLMKIITKNILSFNGSITINSSVGYLIEDPKLIANMSGLEHLVYFSTIYGNKFDINDFKDLLVSLDLYQILNQKVKEYSLGMKQKLAVVISILNSPDYVVLDEPTNGMDVESSYEILNVLKKLAMETNLGILISSHKLEDIEVICDRILFLENGILIGEEKISQSSQNLIQIIFSNNDDLNMFINKQELGNVFNVTQDTLTLQTNLNSSEVFRLLNELNIFIIDCHTEKNTLRNIYLDKFGGEKNEI</sequence>
<evidence type="ECO:0000256" key="3">
    <source>
        <dbReference type="ARBA" id="ARBA00022741"/>
    </source>
</evidence>
<protein>
    <submittedName>
        <fullName evidence="6">ABC-2 type transport system ATP-binding protein</fullName>
    </submittedName>
</protein>
<accession>A0ABZ2T2A7</accession>
<keyword evidence="3" id="KW-0547">Nucleotide-binding</keyword>
<dbReference type="InterPro" id="IPR003593">
    <property type="entry name" value="AAA+_ATPase"/>
</dbReference>
<keyword evidence="7" id="KW-1185">Reference proteome</keyword>
<dbReference type="InterPro" id="IPR017871">
    <property type="entry name" value="ABC_transporter-like_CS"/>
</dbReference>
<evidence type="ECO:0000256" key="1">
    <source>
        <dbReference type="ARBA" id="ARBA00005417"/>
    </source>
</evidence>
<dbReference type="SMART" id="SM00382">
    <property type="entry name" value="AAA"/>
    <property type="match status" value="1"/>
</dbReference>
<dbReference type="PANTHER" id="PTHR42711:SF5">
    <property type="entry name" value="ABC TRANSPORTER ATP-BINDING PROTEIN NATA"/>
    <property type="match status" value="1"/>
</dbReference>
<dbReference type="PANTHER" id="PTHR42711">
    <property type="entry name" value="ABC TRANSPORTER ATP-BINDING PROTEIN"/>
    <property type="match status" value="1"/>
</dbReference>
<dbReference type="CDD" id="cd03230">
    <property type="entry name" value="ABC_DR_subfamily_A"/>
    <property type="match status" value="1"/>
</dbReference>
<dbReference type="PROSITE" id="PS00211">
    <property type="entry name" value="ABC_TRANSPORTER_1"/>
    <property type="match status" value="1"/>
</dbReference>
<evidence type="ECO:0000256" key="2">
    <source>
        <dbReference type="ARBA" id="ARBA00022448"/>
    </source>
</evidence>
<comment type="similarity">
    <text evidence="1">Belongs to the ABC transporter superfamily.</text>
</comment>
<dbReference type="SUPFAM" id="SSF52540">
    <property type="entry name" value="P-loop containing nucleoside triphosphate hydrolases"/>
    <property type="match status" value="1"/>
</dbReference>
<dbReference type="InterPro" id="IPR027417">
    <property type="entry name" value="P-loop_NTPase"/>
</dbReference>
<gene>
    <name evidence="6" type="ORF">A5866_000046</name>
</gene>
<organism evidence="6 7">
    <name type="scientific">Candidatus Enterococcus lemimoniae</name>
    <dbReference type="NCBI Taxonomy" id="1834167"/>
    <lineage>
        <taxon>Bacteria</taxon>
        <taxon>Bacillati</taxon>
        <taxon>Bacillota</taxon>
        <taxon>Bacilli</taxon>
        <taxon>Lactobacillales</taxon>
        <taxon>Enterococcaceae</taxon>
        <taxon>Enterococcus</taxon>
    </lineage>
</organism>
<evidence type="ECO:0000313" key="6">
    <source>
        <dbReference type="EMBL" id="WYJ84988.1"/>
    </source>
</evidence>
<dbReference type="Gene3D" id="3.40.50.300">
    <property type="entry name" value="P-loop containing nucleotide triphosphate hydrolases"/>
    <property type="match status" value="1"/>
</dbReference>
<dbReference type="Pfam" id="PF00005">
    <property type="entry name" value="ABC_tran"/>
    <property type="match status" value="1"/>
</dbReference>
<evidence type="ECO:0000259" key="5">
    <source>
        <dbReference type="PROSITE" id="PS50893"/>
    </source>
</evidence>
<keyword evidence="2" id="KW-0813">Transport</keyword>
<dbReference type="RefSeq" id="WP_339099730.1">
    <property type="nucleotide sequence ID" value="NZ_CP147248.1"/>
</dbReference>
<dbReference type="GO" id="GO:0005524">
    <property type="term" value="F:ATP binding"/>
    <property type="evidence" value="ECO:0007669"/>
    <property type="project" value="UniProtKB-KW"/>
</dbReference>
<evidence type="ECO:0000313" key="7">
    <source>
        <dbReference type="Proteomes" id="UP000195080"/>
    </source>
</evidence>
<reference evidence="7" key="1">
    <citation type="submission" date="2017-05" db="EMBL/GenBank/DDBJ databases">
        <title>The Genome Sequence of EEnterococcus faecalis 9F2_4866.</title>
        <authorList>
            <consortium name="The Broad Institute Genomics Platform"/>
            <consortium name="The Broad Institute Genomic Center for Infectious Diseases"/>
            <person name="Earl A."/>
            <person name="Manson A."/>
            <person name="Schwartman J."/>
            <person name="Gilmore M."/>
            <person name="Abouelleil A."/>
            <person name="Cao P."/>
            <person name="Chapman S."/>
            <person name="Cusick C."/>
            <person name="Shea T."/>
            <person name="Young S."/>
            <person name="Neafsey D."/>
            <person name="Nusbaum C."/>
            <person name="Birren B."/>
        </authorList>
    </citation>
    <scope>NUCLEOTIDE SEQUENCE [LARGE SCALE GENOMIC DNA]</scope>
    <source>
        <strain evidence="7">12C11_DIV0727</strain>
    </source>
</reference>
<dbReference type="Proteomes" id="UP000195080">
    <property type="component" value="Chromosome"/>
</dbReference>
<dbReference type="PROSITE" id="PS50893">
    <property type="entry name" value="ABC_TRANSPORTER_2"/>
    <property type="match status" value="1"/>
</dbReference>
<name>A0ABZ2T2A7_9ENTE</name>